<evidence type="ECO:0008006" key="4">
    <source>
        <dbReference type="Google" id="ProtNLM"/>
    </source>
</evidence>
<evidence type="ECO:0000313" key="2">
    <source>
        <dbReference type="EMBL" id="PPR88675.1"/>
    </source>
</evidence>
<sequence>MAKGPVFFLTLTILISVSPTPSDPTHDAQILVCSLFCALRIFPFLSTSEDFSSSTSALPSLAPSVSASVLFIAHTLGHLTPPHSLHPIH</sequence>
<organism evidence="2 3">
    <name type="scientific">Gossypium barbadense</name>
    <name type="common">Sea Island cotton</name>
    <name type="synonym">Hibiscus barbadensis</name>
    <dbReference type="NCBI Taxonomy" id="3634"/>
    <lineage>
        <taxon>Eukaryota</taxon>
        <taxon>Viridiplantae</taxon>
        <taxon>Streptophyta</taxon>
        <taxon>Embryophyta</taxon>
        <taxon>Tracheophyta</taxon>
        <taxon>Spermatophyta</taxon>
        <taxon>Magnoliopsida</taxon>
        <taxon>eudicotyledons</taxon>
        <taxon>Gunneridae</taxon>
        <taxon>Pentapetalae</taxon>
        <taxon>rosids</taxon>
        <taxon>malvids</taxon>
        <taxon>Malvales</taxon>
        <taxon>Malvaceae</taxon>
        <taxon>Malvoideae</taxon>
        <taxon>Gossypium</taxon>
    </lineage>
</organism>
<evidence type="ECO:0000313" key="3">
    <source>
        <dbReference type="Proteomes" id="UP000239757"/>
    </source>
</evidence>
<proteinExistence type="predicted"/>
<dbReference type="Proteomes" id="UP000239757">
    <property type="component" value="Unassembled WGS sequence"/>
</dbReference>
<accession>A0A2P5WC68</accession>
<keyword evidence="1" id="KW-0732">Signal</keyword>
<gene>
    <name evidence="2" type="ORF">GOBAR_AA32011</name>
</gene>
<feature type="chain" id="PRO_5015163961" description="Secreted protein" evidence="1">
    <location>
        <begin position="23"/>
        <end position="89"/>
    </location>
</feature>
<feature type="signal peptide" evidence="1">
    <location>
        <begin position="1"/>
        <end position="22"/>
    </location>
</feature>
<dbReference type="EMBL" id="KZ668202">
    <property type="protein sequence ID" value="PPR88675.1"/>
    <property type="molecule type" value="Genomic_DNA"/>
</dbReference>
<dbReference type="AlphaFoldDB" id="A0A2P5WC68"/>
<evidence type="ECO:0000256" key="1">
    <source>
        <dbReference type="SAM" id="SignalP"/>
    </source>
</evidence>
<reference evidence="2 3" key="1">
    <citation type="submission" date="2015-01" db="EMBL/GenBank/DDBJ databases">
        <title>Genome of allotetraploid Gossypium barbadense reveals genomic plasticity and fiber elongation in cotton evolution.</title>
        <authorList>
            <person name="Chen X."/>
            <person name="Liu X."/>
            <person name="Zhao B."/>
            <person name="Zheng H."/>
            <person name="Hu Y."/>
            <person name="Lu G."/>
            <person name="Yang C."/>
            <person name="Chen J."/>
            <person name="Shan C."/>
            <person name="Zhang L."/>
            <person name="Zhou Y."/>
            <person name="Wang L."/>
            <person name="Guo W."/>
            <person name="Bai Y."/>
            <person name="Ruan J."/>
            <person name="Shangguan X."/>
            <person name="Mao Y."/>
            <person name="Jiang J."/>
            <person name="Zhu Y."/>
            <person name="Lei J."/>
            <person name="Kang H."/>
            <person name="Chen S."/>
            <person name="He X."/>
            <person name="Wang R."/>
            <person name="Wang Y."/>
            <person name="Chen J."/>
            <person name="Wang L."/>
            <person name="Yu S."/>
            <person name="Wang B."/>
            <person name="Wei J."/>
            <person name="Song S."/>
            <person name="Lu X."/>
            <person name="Gao Z."/>
            <person name="Gu W."/>
            <person name="Deng X."/>
            <person name="Ma D."/>
            <person name="Wang S."/>
            <person name="Liang W."/>
            <person name="Fang L."/>
            <person name="Cai C."/>
            <person name="Zhu X."/>
            <person name="Zhou B."/>
            <person name="Zhang Y."/>
            <person name="Chen Z."/>
            <person name="Xu S."/>
            <person name="Zhu R."/>
            <person name="Wang S."/>
            <person name="Zhang T."/>
            <person name="Zhao G."/>
        </authorList>
    </citation>
    <scope>NUCLEOTIDE SEQUENCE [LARGE SCALE GENOMIC DNA]</scope>
    <source>
        <strain evidence="3">cv. Xinhai21</strain>
        <tissue evidence="2">Leaf</tissue>
    </source>
</reference>
<protein>
    <recommendedName>
        <fullName evidence="4">Secreted protein</fullName>
    </recommendedName>
</protein>
<name>A0A2P5WC68_GOSBA</name>